<keyword evidence="1" id="KW-0732">Signal</keyword>
<dbReference type="EMBL" id="CAJFDH010000005">
    <property type="protein sequence ID" value="CAD5223854.1"/>
    <property type="molecule type" value="Genomic_DNA"/>
</dbReference>
<name>A0A811L9Q8_9BILA</name>
<gene>
    <name evidence="2" type="ORF">BOKJ2_LOCUS10624</name>
</gene>
<protein>
    <recommendedName>
        <fullName evidence="4">Secreted protein</fullName>
    </recommendedName>
</protein>
<dbReference type="Proteomes" id="UP000783686">
    <property type="component" value="Unassembled WGS sequence"/>
</dbReference>
<reference evidence="2" key="1">
    <citation type="submission" date="2020-09" db="EMBL/GenBank/DDBJ databases">
        <authorList>
            <person name="Kikuchi T."/>
        </authorList>
    </citation>
    <scope>NUCLEOTIDE SEQUENCE</scope>
    <source>
        <strain evidence="2">SH1</strain>
    </source>
</reference>
<keyword evidence="3" id="KW-1185">Reference proteome</keyword>
<comment type="caution">
    <text evidence="2">The sequence shown here is derived from an EMBL/GenBank/DDBJ whole genome shotgun (WGS) entry which is preliminary data.</text>
</comment>
<accession>A0A811L9Q8</accession>
<evidence type="ECO:0000313" key="2">
    <source>
        <dbReference type="EMBL" id="CAD5223854.1"/>
    </source>
</evidence>
<dbReference type="EMBL" id="CAJFCW020000005">
    <property type="protein sequence ID" value="CAG9118990.1"/>
    <property type="molecule type" value="Genomic_DNA"/>
</dbReference>
<dbReference type="Proteomes" id="UP000614601">
    <property type="component" value="Unassembled WGS sequence"/>
</dbReference>
<evidence type="ECO:0000256" key="1">
    <source>
        <dbReference type="SAM" id="SignalP"/>
    </source>
</evidence>
<evidence type="ECO:0000313" key="3">
    <source>
        <dbReference type="Proteomes" id="UP000614601"/>
    </source>
</evidence>
<organism evidence="2 3">
    <name type="scientific">Bursaphelenchus okinawaensis</name>
    <dbReference type="NCBI Taxonomy" id="465554"/>
    <lineage>
        <taxon>Eukaryota</taxon>
        <taxon>Metazoa</taxon>
        <taxon>Ecdysozoa</taxon>
        <taxon>Nematoda</taxon>
        <taxon>Chromadorea</taxon>
        <taxon>Rhabditida</taxon>
        <taxon>Tylenchina</taxon>
        <taxon>Tylenchomorpha</taxon>
        <taxon>Aphelenchoidea</taxon>
        <taxon>Aphelenchoididae</taxon>
        <taxon>Bursaphelenchus</taxon>
    </lineage>
</organism>
<dbReference type="AlphaFoldDB" id="A0A811L9Q8"/>
<evidence type="ECO:0008006" key="4">
    <source>
        <dbReference type="Google" id="ProtNLM"/>
    </source>
</evidence>
<sequence>MVKQLYCAMLLFILLASTLASPPCRVGTVSREMRASGRVLNYRECTYNNGIITECDGSTHKGKFVTSADDCKVVCWPQFKG</sequence>
<feature type="signal peptide" evidence="1">
    <location>
        <begin position="1"/>
        <end position="20"/>
    </location>
</feature>
<feature type="chain" id="PRO_5036408489" description="Secreted protein" evidence="1">
    <location>
        <begin position="21"/>
        <end position="81"/>
    </location>
</feature>
<proteinExistence type="predicted"/>